<dbReference type="GO" id="GO:0006167">
    <property type="term" value="P:AMP biosynthetic process"/>
    <property type="evidence" value="ECO:0007669"/>
    <property type="project" value="TreeGrafter"/>
</dbReference>
<evidence type="ECO:0000256" key="4">
    <source>
        <dbReference type="ARBA" id="ARBA00022801"/>
    </source>
</evidence>
<sequence>MKALSALKSFVPAKIICLYEKSCGAVIFRKNKNDVKLLLVKNHNGRHWSFPKGHIEENETEEETAIREIKEETNLDVKIMDNFREVSSYCPFGKIRKEVVFFLARTVSDNIKLQESEIDSFLWVDIDGAKKLCSYENDFNLIDKADGYIKRFVK</sequence>
<dbReference type="GO" id="GO:0000166">
    <property type="term" value="F:nucleotide binding"/>
    <property type="evidence" value="ECO:0007669"/>
    <property type="project" value="UniProtKB-KW"/>
</dbReference>
<dbReference type="PANTHER" id="PTHR21340:SF0">
    <property type="entry name" value="BIS(5'-NUCLEOSYL)-TETRAPHOSPHATASE [ASYMMETRICAL]"/>
    <property type="match status" value="1"/>
</dbReference>
<comment type="caution">
    <text evidence="8">The sequence shown here is derived from an EMBL/GenBank/DDBJ whole genome shotgun (WGS) entry which is preliminary data.</text>
</comment>
<dbReference type="SUPFAM" id="SSF55811">
    <property type="entry name" value="Nudix"/>
    <property type="match status" value="1"/>
</dbReference>
<dbReference type="InterPro" id="IPR000086">
    <property type="entry name" value="NUDIX_hydrolase_dom"/>
</dbReference>
<dbReference type="CDD" id="cd03428">
    <property type="entry name" value="NUDIX_Ap4A_Nudt2"/>
    <property type="match status" value="1"/>
</dbReference>
<evidence type="ECO:0000256" key="2">
    <source>
        <dbReference type="ARBA" id="ARBA00018911"/>
    </source>
</evidence>
<dbReference type="PROSITE" id="PS00893">
    <property type="entry name" value="NUDIX_BOX"/>
    <property type="match status" value="1"/>
</dbReference>
<dbReference type="AlphaFoldDB" id="A0A9D1LYQ8"/>
<dbReference type="GO" id="GO:0004081">
    <property type="term" value="F:bis(5'-nucleosyl)-tetraphosphatase (asymmetrical) activity"/>
    <property type="evidence" value="ECO:0007669"/>
    <property type="project" value="TreeGrafter"/>
</dbReference>
<dbReference type="InterPro" id="IPR020476">
    <property type="entry name" value="Nudix_hydrolase"/>
</dbReference>
<dbReference type="InterPro" id="IPR015797">
    <property type="entry name" value="NUDIX_hydrolase-like_dom_sf"/>
</dbReference>
<keyword evidence="3" id="KW-0547">Nucleotide-binding</keyword>
<evidence type="ECO:0000259" key="7">
    <source>
        <dbReference type="PROSITE" id="PS51462"/>
    </source>
</evidence>
<evidence type="ECO:0000256" key="5">
    <source>
        <dbReference type="ARBA" id="ARBA00032644"/>
    </source>
</evidence>
<dbReference type="GO" id="GO:0006754">
    <property type="term" value="P:ATP biosynthetic process"/>
    <property type="evidence" value="ECO:0007669"/>
    <property type="project" value="TreeGrafter"/>
</dbReference>
<dbReference type="Proteomes" id="UP000824118">
    <property type="component" value="Unassembled WGS sequence"/>
</dbReference>
<dbReference type="PROSITE" id="PS51462">
    <property type="entry name" value="NUDIX"/>
    <property type="match status" value="1"/>
</dbReference>
<accession>A0A9D1LYQ8</accession>
<dbReference type="PRINTS" id="PR00502">
    <property type="entry name" value="NUDIXFAMILY"/>
</dbReference>
<gene>
    <name evidence="8" type="ORF">IAD22_05485</name>
</gene>
<dbReference type="InterPro" id="IPR003565">
    <property type="entry name" value="Tetra_PHTase"/>
</dbReference>
<comment type="similarity">
    <text evidence="1 6">Belongs to the Nudix hydrolase family.</text>
</comment>
<dbReference type="Gene3D" id="3.90.79.10">
    <property type="entry name" value="Nucleoside Triphosphate Pyrophosphohydrolase"/>
    <property type="match status" value="1"/>
</dbReference>
<name>A0A9D1LYQ8_9FIRM</name>
<organism evidence="8 9">
    <name type="scientific">Candidatus Limousia pullorum</name>
    <dbReference type="NCBI Taxonomy" id="2840860"/>
    <lineage>
        <taxon>Bacteria</taxon>
        <taxon>Bacillati</taxon>
        <taxon>Bacillota</taxon>
        <taxon>Clostridia</taxon>
        <taxon>Eubacteriales</taxon>
        <taxon>Oscillospiraceae</taxon>
        <taxon>Oscillospiraceae incertae sedis</taxon>
        <taxon>Candidatus Limousia</taxon>
    </lineage>
</organism>
<dbReference type="EMBL" id="DVNG01000082">
    <property type="protein sequence ID" value="HIU50446.1"/>
    <property type="molecule type" value="Genomic_DNA"/>
</dbReference>
<feature type="domain" description="Nudix hydrolase" evidence="7">
    <location>
        <begin position="18"/>
        <end position="146"/>
    </location>
</feature>
<evidence type="ECO:0000256" key="6">
    <source>
        <dbReference type="RuleBase" id="RU003476"/>
    </source>
</evidence>
<keyword evidence="4 6" id="KW-0378">Hydrolase</keyword>
<dbReference type="InterPro" id="IPR051325">
    <property type="entry name" value="Nudix_hydrolase_domain"/>
</dbReference>
<evidence type="ECO:0000313" key="9">
    <source>
        <dbReference type="Proteomes" id="UP000824118"/>
    </source>
</evidence>
<dbReference type="Pfam" id="PF00293">
    <property type="entry name" value="NUDIX"/>
    <property type="match status" value="1"/>
</dbReference>
<reference evidence="8" key="2">
    <citation type="journal article" date="2021" name="PeerJ">
        <title>Extensive microbial diversity within the chicken gut microbiome revealed by metagenomics and culture.</title>
        <authorList>
            <person name="Gilroy R."/>
            <person name="Ravi A."/>
            <person name="Getino M."/>
            <person name="Pursley I."/>
            <person name="Horton D.L."/>
            <person name="Alikhan N.F."/>
            <person name="Baker D."/>
            <person name="Gharbi K."/>
            <person name="Hall N."/>
            <person name="Watson M."/>
            <person name="Adriaenssens E.M."/>
            <person name="Foster-Nyarko E."/>
            <person name="Jarju S."/>
            <person name="Secka A."/>
            <person name="Antonio M."/>
            <person name="Oren A."/>
            <person name="Chaudhuri R.R."/>
            <person name="La Ragione R."/>
            <person name="Hildebrand F."/>
            <person name="Pallen M.J."/>
        </authorList>
    </citation>
    <scope>NUCLEOTIDE SEQUENCE</scope>
    <source>
        <strain evidence="8">ChiGjej1B1-1684</strain>
    </source>
</reference>
<dbReference type="PANTHER" id="PTHR21340">
    <property type="entry name" value="DIADENOSINE 5,5-P1,P4-TETRAPHOSPHATE PYROPHOSPHOHYDROLASE MUTT"/>
    <property type="match status" value="1"/>
</dbReference>
<dbReference type="InterPro" id="IPR020084">
    <property type="entry name" value="NUDIX_hydrolase_CS"/>
</dbReference>
<evidence type="ECO:0000256" key="1">
    <source>
        <dbReference type="ARBA" id="ARBA00005582"/>
    </source>
</evidence>
<reference evidence="8" key="1">
    <citation type="submission" date="2020-10" db="EMBL/GenBank/DDBJ databases">
        <authorList>
            <person name="Gilroy R."/>
        </authorList>
    </citation>
    <scope>NUCLEOTIDE SEQUENCE</scope>
    <source>
        <strain evidence="8">ChiGjej1B1-1684</strain>
    </source>
</reference>
<evidence type="ECO:0000256" key="3">
    <source>
        <dbReference type="ARBA" id="ARBA00022741"/>
    </source>
</evidence>
<proteinExistence type="inferred from homology"/>
<protein>
    <recommendedName>
        <fullName evidence="2">Bis(5'-nucleosyl)-tetraphosphatase [asymmetrical]</fullName>
    </recommendedName>
    <alternativeName>
        <fullName evidence="5">Diadenosine 5',5'''-P1,P4-tetraphosphate asymmetrical hydrolase</fullName>
    </alternativeName>
</protein>
<evidence type="ECO:0000313" key="8">
    <source>
        <dbReference type="EMBL" id="HIU50446.1"/>
    </source>
</evidence>